<dbReference type="Pfam" id="PF20826">
    <property type="entry name" value="PHD_5"/>
    <property type="match status" value="1"/>
</dbReference>
<dbReference type="PANTHER" id="PTHR44329">
    <property type="entry name" value="SERINE/THREONINE-PROTEIN KINASE TNNI3K-RELATED"/>
    <property type="match status" value="1"/>
</dbReference>
<keyword evidence="3" id="KW-0862">Zinc</keyword>
<evidence type="ECO:0000313" key="5">
    <source>
        <dbReference type="EMBL" id="RDB23188.1"/>
    </source>
</evidence>
<dbReference type="InterPro" id="IPR013083">
    <property type="entry name" value="Znf_RING/FYVE/PHD"/>
</dbReference>
<evidence type="ECO:0000256" key="2">
    <source>
        <dbReference type="ARBA" id="ARBA00022771"/>
    </source>
</evidence>
<comment type="caution">
    <text evidence="5">The sequence shown here is derived from an EMBL/GenBank/DDBJ whole genome shotgun (WGS) entry which is preliminary data.</text>
</comment>
<evidence type="ECO:0000259" key="4">
    <source>
        <dbReference type="PROSITE" id="PS50011"/>
    </source>
</evidence>
<dbReference type="GO" id="GO:0004674">
    <property type="term" value="F:protein serine/threonine kinase activity"/>
    <property type="evidence" value="ECO:0007669"/>
    <property type="project" value="TreeGrafter"/>
</dbReference>
<accession>A0A369JMV6</accession>
<keyword evidence="6" id="KW-1185">Reference proteome</keyword>
<dbReference type="InterPro" id="IPR000719">
    <property type="entry name" value="Prot_kinase_dom"/>
</dbReference>
<gene>
    <name evidence="5" type="primary">STY8_0</name>
    <name evidence="5" type="ORF">Hypma_009610</name>
</gene>
<keyword evidence="1" id="KW-0479">Metal-binding</keyword>
<dbReference type="PROSITE" id="PS50011">
    <property type="entry name" value="PROTEIN_KINASE_DOM"/>
    <property type="match status" value="1"/>
</dbReference>
<dbReference type="InterPro" id="IPR051681">
    <property type="entry name" value="Ser/Thr_Kinases-Pseudokinases"/>
</dbReference>
<dbReference type="AlphaFoldDB" id="A0A369JMV6"/>
<dbReference type="SUPFAM" id="SSF56112">
    <property type="entry name" value="Protein kinase-like (PK-like)"/>
    <property type="match status" value="1"/>
</dbReference>
<dbReference type="STRING" id="39966.A0A369JMV6"/>
<dbReference type="InterPro" id="IPR001245">
    <property type="entry name" value="Ser-Thr/Tyr_kinase_cat_dom"/>
</dbReference>
<reference evidence="5" key="1">
    <citation type="submission" date="2018-04" db="EMBL/GenBank/DDBJ databases">
        <title>Whole genome sequencing of Hypsizygus marmoreus.</title>
        <authorList>
            <person name="Choi I.-G."/>
            <person name="Min B."/>
            <person name="Kim J.-G."/>
            <person name="Kim S."/>
            <person name="Oh Y.-L."/>
            <person name="Kong W.-S."/>
            <person name="Park H."/>
            <person name="Jeong J."/>
            <person name="Song E.-S."/>
        </authorList>
    </citation>
    <scope>NUCLEOTIDE SEQUENCE [LARGE SCALE GENOMIC DNA]</scope>
    <source>
        <strain evidence="5">51987-8</strain>
    </source>
</reference>
<dbReference type="InterPro" id="IPR011011">
    <property type="entry name" value="Znf_FYVE_PHD"/>
</dbReference>
<dbReference type="EMBL" id="LUEZ02000047">
    <property type="protein sequence ID" value="RDB23188.1"/>
    <property type="molecule type" value="Genomic_DNA"/>
</dbReference>
<dbReference type="SUPFAM" id="SSF57903">
    <property type="entry name" value="FYVE/PHD zinc finger"/>
    <property type="match status" value="1"/>
</dbReference>
<dbReference type="InterPro" id="IPR059179">
    <property type="entry name" value="MLKL-like_MCAfunc"/>
</dbReference>
<evidence type="ECO:0000313" key="6">
    <source>
        <dbReference type="Proteomes" id="UP000076154"/>
    </source>
</evidence>
<proteinExistence type="predicted"/>
<feature type="domain" description="Protein kinase" evidence="4">
    <location>
        <begin position="436"/>
        <end position="704"/>
    </location>
</feature>
<dbReference type="GO" id="GO:0008270">
    <property type="term" value="F:zinc ion binding"/>
    <property type="evidence" value="ECO:0007669"/>
    <property type="project" value="UniProtKB-KW"/>
</dbReference>
<organism evidence="5 6">
    <name type="scientific">Hypsizygus marmoreus</name>
    <name type="common">White beech mushroom</name>
    <name type="synonym">Agaricus marmoreus</name>
    <dbReference type="NCBI Taxonomy" id="39966"/>
    <lineage>
        <taxon>Eukaryota</taxon>
        <taxon>Fungi</taxon>
        <taxon>Dikarya</taxon>
        <taxon>Basidiomycota</taxon>
        <taxon>Agaricomycotina</taxon>
        <taxon>Agaricomycetes</taxon>
        <taxon>Agaricomycetidae</taxon>
        <taxon>Agaricales</taxon>
        <taxon>Tricholomatineae</taxon>
        <taxon>Lyophyllaceae</taxon>
        <taxon>Hypsizygus</taxon>
    </lineage>
</organism>
<dbReference type="SMART" id="SM00249">
    <property type="entry name" value="PHD"/>
    <property type="match status" value="1"/>
</dbReference>
<evidence type="ECO:0000256" key="1">
    <source>
        <dbReference type="ARBA" id="ARBA00022723"/>
    </source>
</evidence>
<dbReference type="CDD" id="cd21037">
    <property type="entry name" value="MLKL_NTD"/>
    <property type="match status" value="1"/>
</dbReference>
<dbReference type="Pfam" id="PF07714">
    <property type="entry name" value="PK_Tyr_Ser-Thr"/>
    <property type="match status" value="1"/>
</dbReference>
<dbReference type="PROSITE" id="PS00109">
    <property type="entry name" value="PROTEIN_KINASE_TYR"/>
    <property type="match status" value="1"/>
</dbReference>
<dbReference type="InParanoid" id="A0A369JMV6"/>
<dbReference type="InterPro" id="IPR008266">
    <property type="entry name" value="Tyr_kinase_AS"/>
</dbReference>
<keyword evidence="2" id="KW-0863">Zinc-finger</keyword>
<keyword evidence="5" id="KW-0418">Kinase</keyword>
<dbReference type="Gene3D" id="1.10.510.10">
    <property type="entry name" value="Transferase(Phosphotransferase) domain 1"/>
    <property type="match status" value="1"/>
</dbReference>
<evidence type="ECO:0000256" key="3">
    <source>
        <dbReference type="ARBA" id="ARBA00022833"/>
    </source>
</evidence>
<dbReference type="InterPro" id="IPR011009">
    <property type="entry name" value="Kinase-like_dom_sf"/>
</dbReference>
<sequence>MSVPEIPCPQPIRCLCEIFYDDGFMMMCQKCARWCHGACFDFKNRADIPDGWRCWICAPTQPGIDKGKAIRLQQGRLAEREEQTRNRHFTDLAQIPSFTISVQHVRDCYAKLDDMKVHGGECRQLVNRCLDLLLAIRDNYHYDHTKRATPLPAEIANTISRVYQHILEWTELSTVKAFIRRSEILGTIQSSTKDITRFSAANRPGIAPKAPLSQKIKFAEALLPLTRHSSQSDDQGSPDISINQSSMIYASPVVEEPESQIVTNLPSSLSASHSTISRSELHKNLFYLLRDETSFSSPSAEQHFREDLHAAEASMMNLDPVVAMARSSRYRECLVQLLPSKSKLTSEDLRQAIQKDDGYISDRLYQIATMSEPDRREVLKLKDGDAESFMDLIQTTLDGFPRNDLNFRRCAHRLLVKLSEASGILPASLSIHGVELLEKEAIFGGGFADIYRATFNGQEVALKRLRVFQRGQERHKIHRAFCREALHWQRLRHPHVLPFLGVDCGTFSPFLCMASPWMRHGTVMRYLAENGNANVIGLIMQIAKGLQYLHSQSVVHGDLRGGNILINDQGEACLADFGLTIVSEATVATHTSNSHGSTRWMAPELHDPESFGFDHFLRTAASDVYAFACVCLEIFTGLPPFAGIANDTTVMLQVIKGGRPNRPSSPKRPIPDFMWTLIRKSWGQEPAQRLTIHEVIDLMQRENVTS</sequence>
<dbReference type="OrthoDB" id="10261027at2759"/>
<name>A0A369JMV6_HYPMA</name>
<protein>
    <submittedName>
        <fullName evidence="5">Serine/threonine-protein kinase STY8</fullName>
    </submittedName>
</protein>
<dbReference type="Gene3D" id="3.30.40.10">
    <property type="entry name" value="Zinc/RING finger domain, C3HC4 (zinc finger)"/>
    <property type="match status" value="1"/>
</dbReference>
<dbReference type="GO" id="GO:0005524">
    <property type="term" value="F:ATP binding"/>
    <property type="evidence" value="ECO:0007669"/>
    <property type="project" value="InterPro"/>
</dbReference>
<dbReference type="Proteomes" id="UP000076154">
    <property type="component" value="Unassembled WGS sequence"/>
</dbReference>
<keyword evidence="5" id="KW-0808">Transferase</keyword>
<dbReference type="InterPro" id="IPR001965">
    <property type="entry name" value="Znf_PHD"/>
</dbReference>